<dbReference type="EMBL" id="JYNY01000350">
    <property type="protein sequence ID" value="KJJ84455.1"/>
    <property type="molecule type" value="Genomic_DNA"/>
</dbReference>
<comment type="caution">
    <text evidence="4">The sequence shown here is derived from an EMBL/GenBank/DDBJ whole genome shotgun (WGS) entry which is preliminary data.</text>
</comment>
<dbReference type="GO" id="GO:0016020">
    <property type="term" value="C:membrane"/>
    <property type="evidence" value="ECO:0007669"/>
    <property type="project" value="InterPro"/>
</dbReference>
<protein>
    <submittedName>
        <fullName evidence="4">Carbohydrate-selective porin OprB</fullName>
    </submittedName>
</protein>
<dbReference type="Pfam" id="PF04966">
    <property type="entry name" value="OprB"/>
    <property type="match status" value="1"/>
</dbReference>
<comment type="similarity">
    <text evidence="1 2">Belongs to the OprB family.</text>
</comment>
<dbReference type="AlphaFoldDB" id="A0A0F0CSM9"/>
<accession>A0A0F0CSM9</accession>
<evidence type="ECO:0000313" key="4">
    <source>
        <dbReference type="EMBL" id="KJJ84455.1"/>
    </source>
</evidence>
<sequence>MFIFLYTAGFSFAEDTIKEVSHERLMEEIRLLKEKLETQASKISALEKKILSYEKKTTCVKNDASNADKKAIDSRIDEKIKQKFPMFEWCAGLETGIGVTTVAQGVYNANGNNEPLKRNIIDGSYSLDLTFSKQFDNYGKAFILLEQGNGSNVEDELQVFSNVNFDADNDNNVRATEVWYEHYFKDMNVPLAVTFGKIDPTLFIDDNSYANDETTQFLGRTFRNSPVIEFPDNALGVRMGYDFGEKVSADFLAVDGDSDWENIFDGMFYAGEINIKPSFLSREGNYRFSAWVNTQNHTEWLDSKRNKEYGYGFGTSCDQEITDSLGVFARYGWQNPKVYINSATDFSLEHAYSAGMRVKGLWWNREKDDAAIAFGQIFASKYYKKAGLEIGLDRKANPENHLECHYNCAINEHFTLTPDLQIIWNPYGGDALNGSKEILVGGIRAQINF</sequence>
<gene>
    <name evidence="4" type="ORF">OMAG_001666</name>
</gene>
<evidence type="ECO:0000256" key="2">
    <source>
        <dbReference type="RuleBase" id="RU363072"/>
    </source>
</evidence>
<name>A0A0F0CSM9_9BACT</name>
<reference evidence="4 5" key="1">
    <citation type="submission" date="2015-02" db="EMBL/GenBank/DDBJ databases">
        <title>Single-cell genomics of uncultivated deep-branching MTB reveals a conserved set of magnetosome genes.</title>
        <authorList>
            <person name="Kolinko S."/>
            <person name="Richter M."/>
            <person name="Glockner F.O."/>
            <person name="Brachmann A."/>
            <person name="Schuler D."/>
        </authorList>
    </citation>
    <scope>NUCLEOTIDE SEQUENCE [LARGE SCALE GENOMIC DNA]</scope>
    <source>
        <strain evidence="4">SKK-01</strain>
    </source>
</reference>
<evidence type="ECO:0000313" key="5">
    <source>
        <dbReference type="Proteomes" id="UP000033428"/>
    </source>
</evidence>
<feature type="coiled-coil region" evidence="3">
    <location>
        <begin position="22"/>
        <end position="56"/>
    </location>
</feature>
<keyword evidence="5" id="KW-1185">Reference proteome</keyword>
<dbReference type="Gene3D" id="2.40.160.180">
    <property type="entry name" value="Carbohydrate-selective porin OprB"/>
    <property type="match status" value="1"/>
</dbReference>
<dbReference type="InterPro" id="IPR007049">
    <property type="entry name" value="Carb-sel_porin_OprB"/>
</dbReference>
<evidence type="ECO:0000256" key="3">
    <source>
        <dbReference type="SAM" id="Coils"/>
    </source>
</evidence>
<dbReference type="GO" id="GO:0015288">
    <property type="term" value="F:porin activity"/>
    <property type="evidence" value="ECO:0007669"/>
    <property type="project" value="InterPro"/>
</dbReference>
<keyword evidence="3" id="KW-0175">Coiled coil</keyword>
<dbReference type="GO" id="GO:0008643">
    <property type="term" value="P:carbohydrate transport"/>
    <property type="evidence" value="ECO:0007669"/>
    <property type="project" value="InterPro"/>
</dbReference>
<organism evidence="4 5">
    <name type="scientific">Candidatus Omnitrophus magneticus</name>
    <dbReference type="NCBI Taxonomy" id="1609969"/>
    <lineage>
        <taxon>Bacteria</taxon>
        <taxon>Pseudomonadati</taxon>
        <taxon>Candidatus Omnitrophota</taxon>
        <taxon>Candidatus Omnitrophus</taxon>
    </lineage>
</organism>
<dbReference type="Proteomes" id="UP000033428">
    <property type="component" value="Unassembled WGS sequence"/>
</dbReference>
<dbReference type="InterPro" id="IPR038673">
    <property type="entry name" value="OprB_sf"/>
</dbReference>
<proteinExistence type="inferred from homology"/>
<evidence type="ECO:0000256" key="1">
    <source>
        <dbReference type="ARBA" id="ARBA00008769"/>
    </source>
</evidence>